<organism evidence="2">
    <name type="scientific">Pseudogymnoascus destructans</name>
    <dbReference type="NCBI Taxonomy" id="655981"/>
    <lineage>
        <taxon>Eukaryota</taxon>
        <taxon>Fungi</taxon>
        <taxon>Dikarya</taxon>
        <taxon>Ascomycota</taxon>
        <taxon>Pezizomycotina</taxon>
        <taxon>Leotiomycetes</taxon>
        <taxon>Thelebolales</taxon>
        <taxon>Thelebolaceae</taxon>
        <taxon>Pseudogymnoascus</taxon>
    </lineage>
</organism>
<protein>
    <submittedName>
        <fullName evidence="2">Uncharacterized protein</fullName>
    </submittedName>
</protein>
<dbReference type="OrthoDB" id="3438376at2759"/>
<proteinExistence type="predicted"/>
<feature type="compositionally biased region" description="Polar residues" evidence="1">
    <location>
        <begin position="179"/>
        <end position="190"/>
    </location>
</feature>
<name>A0A177A074_9PEZI</name>
<feature type="compositionally biased region" description="Acidic residues" evidence="1">
    <location>
        <begin position="81"/>
        <end position="100"/>
    </location>
</feature>
<evidence type="ECO:0000313" key="2">
    <source>
        <dbReference type="EMBL" id="OAF54970.1"/>
    </source>
</evidence>
<dbReference type="GeneID" id="36291637"/>
<feature type="compositionally biased region" description="Polar residues" evidence="1">
    <location>
        <begin position="126"/>
        <end position="135"/>
    </location>
</feature>
<dbReference type="Proteomes" id="UP000077154">
    <property type="component" value="Unassembled WGS sequence"/>
</dbReference>
<feature type="compositionally biased region" description="Basic residues" evidence="1">
    <location>
        <begin position="191"/>
        <end position="203"/>
    </location>
</feature>
<feature type="compositionally biased region" description="Acidic residues" evidence="1">
    <location>
        <begin position="136"/>
        <end position="150"/>
    </location>
</feature>
<gene>
    <name evidence="2" type="ORF">VC83_08597</name>
</gene>
<evidence type="ECO:0000256" key="1">
    <source>
        <dbReference type="SAM" id="MobiDB-lite"/>
    </source>
</evidence>
<dbReference type="AlphaFoldDB" id="A0A177A074"/>
<sequence>MRPLSEPLHGRIDTEDPFTACAACAESETTKPLSARHRKQSPRRPRSSQHGQLIHEDCAYCRQATPEFDNPTSEEMQQQQQDEEENINSYDDDGLQQSDEDTARVAPITELADELPPPSPSLYPSQEQATSNSDNCSDDEPSTAEAESDDSDRRRYPTKRKRSFLSYVGPTQGKRRQHLQPSFTQEGRNCSQKRPRWKPHNHGSRVVPACGSNSQLPSPPSSFLGCGILSESSKHTATAHRGHIPSPLPELLLFFCILSGRLS</sequence>
<feature type="compositionally biased region" description="Basic residues" evidence="1">
    <location>
        <begin position="34"/>
        <end position="47"/>
    </location>
</feature>
<reference evidence="2" key="1">
    <citation type="submission" date="2016-03" db="EMBL/GenBank/DDBJ databases">
        <title>Updated assembly of Pseudogymnoascus destructans, the fungus causing white-nose syndrome of bats.</title>
        <authorList>
            <person name="Palmer J.M."/>
            <person name="Drees K.P."/>
            <person name="Foster J.T."/>
            <person name="Lindner D.L."/>
        </authorList>
    </citation>
    <scope>NUCLEOTIDE SEQUENCE [LARGE SCALE GENOMIC DNA]</scope>
    <source>
        <strain evidence="2">20631-21</strain>
    </source>
</reference>
<accession>A0A177A074</accession>
<dbReference type="VEuPathDB" id="FungiDB:GMDG_07502"/>
<dbReference type="EMBL" id="KV441413">
    <property type="protein sequence ID" value="OAF54970.1"/>
    <property type="molecule type" value="Genomic_DNA"/>
</dbReference>
<dbReference type="RefSeq" id="XP_024320273.1">
    <property type="nucleotide sequence ID" value="XM_024472145.1"/>
</dbReference>
<feature type="region of interest" description="Disordered" evidence="1">
    <location>
        <begin position="25"/>
        <end position="204"/>
    </location>
</feature>